<dbReference type="Pfam" id="PF00498">
    <property type="entry name" value="FHA"/>
    <property type="match status" value="1"/>
</dbReference>
<dbReference type="Gene3D" id="2.60.200.20">
    <property type="match status" value="1"/>
</dbReference>
<keyword evidence="5" id="KW-1185">Reference proteome</keyword>
<dbReference type="GO" id="GO:0005524">
    <property type="term" value="F:ATP binding"/>
    <property type="evidence" value="ECO:0007669"/>
    <property type="project" value="InterPro"/>
</dbReference>
<dbReference type="Gene3D" id="1.10.510.10">
    <property type="entry name" value="Transferase(Phosphotransferase) domain 1"/>
    <property type="match status" value="1"/>
</dbReference>
<gene>
    <name evidence="4" type="ORF">BN7_4336</name>
</gene>
<evidence type="ECO:0000259" key="2">
    <source>
        <dbReference type="PROSITE" id="PS50006"/>
    </source>
</evidence>
<dbReference type="AlphaFoldDB" id="K0KUA5"/>
<dbReference type="InterPro" id="IPR008271">
    <property type="entry name" value="Ser/Thr_kinase_AS"/>
</dbReference>
<name>K0KUA5_WICCF</name>
<feature type="domain" description="FHA" evidence="2">
    <location>
        <begin position="42"/>
        <end position="96"/>
    </location>
</feature>
<dbReference type="eggNOG" id="KOG0032">
    <property type="taxonomic scope" value="Eukaryota"/>
</dbReference>
<evidence type="ECO:0000259" key="3">
    <source>
        <dbReference type="PROSITE" id="PS50011"/>
    </source>
</evidence>
<dbReference type="PROSITE" id="PS00108">
    <property type="entry name" value="PROTEIN_KINASE_ST"/>
    <property type="match status" value="1"/>
</dbReference>
<dbReference type="GO" id="GO:0004672">
    <property type="term" value="F:protein kinase activity"/>
    <property type="evidence" value="ECO:0007669"/>
    <property type="project" value="InterPro"/>
</dbReference>
<dbReference type="Pfam" id="PF00069">
    <property type="entry name" value="Pkinase"/>
    <property type="match status" value="1"/>
</dbReference>
<dbReference type="PANTHER" id="PTHR24347">
    <property type="entry name" value="SERINE/THREONINE-PROTEIN KINASE"/>
    <property type="match status" value="1"/>
</dbReference>
<evidence type="ECO:0000256" key="1">
    <source>
        <dbReference type="ARBA" id="ARBA00005575"/>
    </source>
</evidence>
<sequence>MALIEEDIPQFGELIVLDRFNEFGEVDTGIEDSFPIIKNQKTSIGRNVGNTITINHPAISGTHCVIWSIQFDDNSIPLIYLKDVSLNGTYINDVKIAKNSTVLLNHLDTIAIEYGIELEYQSIFGNQEAEYGDAIMNESSIVKELPGWSITKGNSLCSIPEFEALVIVYQITNALRYLHQNGIVHRDLKLDNILLATPEPFTKVVLADFGIAKSICSTKRRMFTVVGTPEYCAPEVGFDLKKNPDFKKGILTKSSLVKRGYDSKCDIWSLGIISHIMLSGISPFYEDGNELNIIKSAKKGQLNFKLRQWSKVSLLAKDFVSSLLRVNIDKRLDILECYNHDWIQIHNGELQRIYKKILTNFT</sequence>
<comment type="caution">
    <text evidence="4">The sequence shown here is derived from an EMBL/GenBank/DDBJ whole genome shotgun (WGS) entry which is preliminary data.</text>
</comment>
<dbReference type="PROSITE" id="PS50011">
    <property type="entry name" value="PROTEIN_KINASE_DOM"/>
    <property type="match status" value="1"/>
</dbReference>
<dbReference type="InParanoid" id="K0KUA5"/>
<proteinExistence type="inferred from homology"/>
<dbReference type="SMART" id="SM00220">
    <property type="entry name" value="S_TKc"/>
    <property type="match status" value="1"/>
</dbReference>
<dbReference type="EMBL" id="CAIF01000153">
    <property type="protein sequence ID" value="CCH44768.1"/>
    <property type="molecule type" value="Genomic_DNA"/>
</dbReference>
<accession>K0KUA5</accession>
<protein>
    <submittedName>
        <fullName evidence="4">Uncharacterized protein</fullName>
    </submittedName>
</protein>
<dbReference type="InterPro" id="IPR000253">
    <property type="entry name" value="FHA_dom"/>
</dbReference>
<evidence type="ECO:0000313" key="5">
    <source>
        <dbReference type="Proteomes" id="UP000009328"/>
    </source>
</evidence>
<dbReference type="InterPro" id="IPR008984">
    <property type="entry name" value="SMAD_FHA_dom_sf"/>
</dbReference>
<dbReference type="Proteomes" id="UP000009328">
    <property type="component" value="Unassembled WGS sequence"/>
</dbReference>
<feature type="domain" description="Protein kinase" evidence="3">
    <location>
        <begin position="38"/>
        <end position="343"/>
    </location>
</feature>
<reference evidence="4 5" key="1">
    <citation type="journal article" date="2012" name="Eukaryot. Cell">
        <title>Draft genome sequence of Wickerhamomyces ciferrii NRRL Y-1031 F-60-10.</title>
        <authorList>
            <person name="Schneider J."/>
            <person name="Andrea H."/>
            <person name="Blom J."/>
            <person name="Jaenicke S."/>
            <person name="Ruckert C."/>
            <person name="Schorsch C."/>
            <person name="Szczepanowski R."/>
            <person name="Farwick M."/>
            <person name="Goesmann A."/>
            <person name="Puhler A."/>
            <person name="Schaffer S."/>
            <person name="Tauch A."/>
            <person name="Kohler T."/>
            <person name="Brinkrolf K."/>
        </authorList>
    </citation>
    <scope>NUCLEOTIDE SEQUENCE [LARGE SCALE GENOMIC DNA]</scope>
    <source>
        <strain evidence="5">ATCC 14091 / BCRC 22168 / CBS 111 / JCM 3599 / NBRC 0793 / NRRL Y-1031 F-60-10</strain>
    </source>
</reference>
<dbReference type="InterPro" id="IPR011009">
    <property type="entry name" value="Kinase-like_dom_sf"/>
</dbReference>
<comment type="similarity">
    <text evidence="1">Belongs to the protein kinase superfamily. CAMK Ser/Thr protein kinase family. CHEK2 subfamily.</text>
</comment>
<dbReference type="HOGENOM" id="CLU_000288_63_0_1"/>
<dbReference type="InterPro" id="IPR000719">
    <property type="entry name" value="Prot_kinase_dom"/>
</dbReference>
<dbReference type="SMART" id="SM00240">
    <property type="entry name" value="FHA"/>
    <property type="match status" value="1"/>
</dbReference>
<dbReference type="PROSITE" id="PS50006">
    <property type="entry name" value="FHA_DOMAIN"/>
    <property type="match status" value="1"/>
</dbReference>
<dbReference type="CDD" id="cd22670">
    <property type="entry name" value="FHA_MEK1-like"/>
    <property type="match status" value="1"/>
</dbReference>
<dbReference type="FunCoup" id="K0KUA5">
    <property type="interactions" value="269"/>
</dbReference>
<evidence type="ECO:0000313" key="4">
    <source>
        <dbReference type="EMBL" id="CCH44768.1"/>
    </source>
</evidence>
<dbReference type="STRING" id="1206466.K0KUA5"/>
<dbReference type="SUPFAM" id="SSF56112">
    <property type="entry name" value="Protein kinase-like (PK-like)"/>
    <property type="match status" value="1"/>
</dbReference>
<organism evidence="4 5">
    <name type="scientific">Wickerhamomyces ciferrii (strain ATCC 14091 / BCRC 22168 / CBS 111 / JCM 3599 / NBRC 0793 / NRRL Y-1031 F-60-10)</name>
    <name type="common">Yeast</name>
    <name type="synonym">Pichia ciferrii</name>
    <dbReference type="NCBI Taxonomy" id="1206466"/>
    <lineage>
        <taxon>Eukaryota</taxon>
        <taxon>Fungi</taxon>
        <taxon>Dikarya</taxon>
        <taxon>Ascomycota</taxon>
        <taxon>Saccharomycotina</taxon>
        <taxon>Saccharomycetes</taxon>
        <taxon>Phaffomycetales</taxon>
        <taxon>Wickerhamomycetaceae</taxon>
        <taxon>Wickerhamomyces</taxon>
    </lineage>
</organism>
<dbReference type="SUPFAM" id="SSF49879">
    <property type="entry name" value="SMAD/FHA domain"/>
    <property type="match status" value="1"/>
</dbReference>